<proteinExistence type="predicted"/>
<dbReference type="AlphaFoldDB" id="E3LI73"/>
<keyword evidence="2" id="KW-1185">Reference proteome</keyword>
<name>E3LI73_CAERE</name>
<dbReference type="HOGENOM" id="CLU_1321911_0_0_1"/>
<dbReference type="OrthoDB" id="5852862at2759"/>
<dbReference type="InterPro" id="IPR045357">
    <property type="entry name" value="Aminopeptidase_N-like_N"/>
</dbReference>
<evidence type="ECO:0000313" key="2">
    <source>
        <dbReference type="Proteomes" id="UP000008281"/>
    </source>
</evidence>
<reference evidence="1" key="1">
    <citation type="submission" date="2007-07" db="EMBL/GenBank/DDBJ databases">
        <title>PCAP assembly of the Caenorhabditis remanei genome.</title>
        <authorList>
            <consortium name="The Caenorhabditis remanei Sequencing Consortium"/>
            <person name="Wilson R.K."/>
        </authorList>
    </citation>
    <scope>NUCLEOTIDE SEQUENCE [LARGE SCALE GENOMIC DNA]</scope>
    <source>
        <strain evidence="1">PB4641</strain>
    </source>
</reference>
<dbReference type="OMA" id="ISFWQAE"/>
<dbReference type="Pfam" id="PF17900">
    <property type="entry name" value="Peptidase_M1_N"/>
    <property type="match status" value="1"/>
</dbReference>
<accession>E3LI73</accession>
<gene>
    <name evidence="1" type="ORF">CRE_08899</name>
</gene>
<dbReference type="eggNOG" id="ENOG502TJMM">
    <property type="taxonomic scope" value="Eukaryota"/>
</dbReference>
<dbReference type="InterPro" id="IPR042097">
    <property type="entry name" value="Aminopeptidase_N-like_N_sf"/>
</dbReference>
<sequence>MSFTPTKYELKLTVDFNENTFIGNVKIHVEVTDPVKEFDLKMSKDLEIERISFWQAEFITRGNPQTLGSTTIFEVDKENDLVHVPLPDEITSESIKEEGYIEVDYKGKVGEKGANKGLFLYNSSDYETNLENGNAIHLFPILEDVAAPLTLSVLTPYRAGVETTLKAGEHASILEKELISNNFNSRGEKIKISELYFKINAPTPLILD</sequence>
<dbReference type="SUPFAM" id="SSF63737">
    <property type="entry name" value="Leukotriene A4 hydrolase N-terminal domain"/>
    <property type="match status" value="1"/>
</dbReference>
<organism evidence="2">
    <name type="scientific">Caenorhabditis remanei</name>
    <name type="common">Caenorhabditis vulgaris</name>
    <dbReference type="NCBI Taxonomy" id="31234"/>
    <lineage>
        <taxon>Eukaryota</taxon>
        <taxon>Metazoa</taxon>
        <taxon>Ecdysozoa</taxon>
        <taxon>Nematoda</taxon>
        <taxon>Chromadorea</taxon>
        <taxon>Rhabditida</taxon>
        <taxon>Rhabditina</taxon>
        <taxon>Rhabditomorpha</taxon>
        <taxon>Rhabditoidea</taxon>
        <taxon>Rhabditidae</taxon>
        <taxon>Peloderinae</taxon>
        <taxon>Caenorhabditis</taxon>
    </lineage>
</organism>
<protein>
    <submittedName>
        <fullName evidence="1">Uncharacterized protein</fullName>
    </submittedName>
</protein>
<evidence type="ECO:0000313" key="1">
    <source>
        <dbReference type="EMBL" id="EFO95491.1"/>
    </source>
</evidence>
<dbReference type="Gene3D" id="2.60.40.1730">
    <property type="entry name" value="tricorn interacting facor f3 domain"/>
    <property type="match status" value="1"/>
</dbReference>
<dbReference type="Proteomes" id="UP000008281">
    <property type="component" value="Unassembled WGS sequence"/>
</dbReference>
<dbReference type="EMBL" id="DS268409">
    <property type="protein sequence ID" value="EFO95491.1"/>
    <property type="molecule type" value="Genomic_DNA"/>
</dbReference>